<organism evidence="1 2">
    <name type="scientific">Candidatus Doudnabacteria bacterium CG10_big_fil_rev_8_21_14_0_10_41_10</name>
    <dbReference type="NCBI Taxonomy" id="1974551"/>
    <lineage>
        <taxon>Bacteria</taxon>
        <taxon>Candidatus Doudnaibacteriota</taxon>
    </lineage>
</organism>
<dbReference type="InterPro" id="IPR010921">
    <property type="entry name" value="Trp_repressor/repl_initiator"/>
</dbReference>
<gene>
    <name evidence="1" type="ORF">COT91_01495</name>
</gene>
<dbReference type="NCBIfam" id="TIGR02531">
    <property type="entry name" value="yecD_yerC"/>
    <property type="match status" value="1"/>
</dbReference>
<comment type="caution">
    <text evidence="1">The sequence shown here is derived from an EMBL/GenBank/DDBJ whole genome shotgun (WGS) entry which is preliminary data.</text>
</comment>
<dbReference type="PANTHER" id="PTHR40080:SF1">
    <property type="entry name" value="TRPR-LIKE PROTEIN YERC_YECD"/>
    <property type="match status" value="1"/>
</dbReference>
<reference evidence="2" key="1">
    <citation type="submission" date="2017-09" db="EMBL/GenBank/DDBJ databases">
        <title>Depth-based differentiation of microbial function through sediment-hosted aquifers and enrichment of novel symbionts in the deep terrestrial subsurface.</title>
        <authorList>
            <person name="Probst A.J."/>
            <person name="Ladd B."/>
            <person name="Jarett J.K."/>
            <person name="Geller-Mcgrath D.E."/>
            <person name="Sieber C.M.K."/>
            <person name="Emerson J.B."/>
            <person name="Anantharaman K."/>
            <person name="Thomas B.C."/>
            <person name="Malmstrom R."/>
            <person name="Stieglmeier M."/>
            <person name="Klingl A."/>
            <person name="Woyke T."/>
            <person name="Ryan C.M."/>
            <person name="Banfield J.F."/>
        </authorList>
    </citation>
    <scope>NUCLEOTIDE SEQUENCE [LARGE SCALE GENOMIC DNA]</scope>
</reference>
<dbReference type="AlphaFoldDB" id="A0A2H0VE94"/>
<sequence>MAKFSPKSKLPTNEREELLINFFESLASVRSSKEAAQVFSDLLSRQELDMVAKRLAIAKDLLEEKSYQEIMKDLKVGSGTVARVNTWLNESGEGYRLVAKRVGRRQGTFGRDSVWASEENMSGFKRKYPTYFWPEHLLEQIVRSSNRKQKDQLRAVIRQSKHKTRLLKQLSKLIKPTNM</sequence>
<dbReference type="GO" id="GO:0003700">
    <property type="term" value="F:DNA-binding transcription factor activity"/>
    <property type="evidence" value="ECO:0007669"/>
    <property type="project" value="InterPro"/>
</dbReference>
<dbReference type="InterPro" id="IPR000831">
    <property type="entry name" value="Trp_repress"/>
</dbReference>
<dbReference type="Pfam" id="PF01371">
    <property type="entry name" value="Trp_repressor"/>
    <property type="match status" value="1"/>
</dbReference>
<protein>
    <recommendedName>
        <fullName evidence="3">TrpR like protein, YerC/YecD</fullName>
    </recommendedName>
</protein>
<dbReference type="SUPFAM" id="SSF48295">
    <property type="entry name" value="TrpR-like"/>
    <property type="match status" value="1"/>
</dbReference>
<dbReference type="InterPro" id="IPR038116">
    <property type="entry name" value="TrpR-like_sf"/>
</dbReference>
<dbReference type="Proteomes" id="UP000230557">
    <property type="component" value="Unassembled WGS sequence"/>
</dbReference>
<evidence type="ECO:0008006" key="3">
    <source>
        <dbReference type="Google" id="ProtNLM"/>
    </source>
</evidence>
<proteinExistence type="predicted"/>
<accession>A0A2H0VE94</accession>
<dbReference type="InterPro" id="IPR013368">
    <property type="entry name" value="YecD_YerC"/>
</dbReference>
<dbReference type="Gene3D" id="1.10.1270.10">
    <property type="entry name" value="TrpR-like"/>
    <property type="match status" value="1"/>
</dbReference>
<evidence type="ECO:0000313" key="2">
    <source>
        <dbReference type="Proteomes" id="UP000230557"/>
    </source>
</evidence>
<evidence type="ECO:0000313" key="1">
    <source>
        <dbReference type="EMBL" id="PIR97415.1"/>
    </source>
</evidence>
<name>A0A2H0VE94_9BACT</name>
<dbReference type="PANTHER" id="PTHR40080">
    <property type="entry name" value="LMO1763 PROTEIN"/>
    <property type="match status" value="1"/>
</dbReference>
<dbReference type="GO" id="GO:0043565">
    <property type="term" value="F:sequence-specific DNA binding"/>
    <property type="evidence" value="ECO:0007669"/>
    <property type="project" value="InterPro"/>
</dbReference>
<dbReference type="EMBL" id="PFAJ01000018">
    <property type="protein sequence ID" value="PIR97415.1"/>
    <property type="molecule type" value="Genomic_DNA"/>
</dbReference>